<sequence length="106" mass="12047">MFDTVQSEGVGKMKKPDIRVMEGKKIEMRLPVKDVVRKMSPEVRKQVQVAAEKRGMEIEQFVQEQLTAQLVDQDLFLMTAIDWDIRADSNPRRGDVRVGGGIGGRF</sequence>
<comment type="caution">
    <text evidence="1">The sequence shown here is derived from an EMBL/GenBank/DDBJ whole genome shotgun (WGS) entry which is preliminary data.</text>
</comment>
<evidence type="ECO:0008006" key="3">
    <source>
        <dbReference type="Google" id="ProtNLM"/>
    </source>
</evidence>
<accession>A0ABT3YLD5</accession>
<dbReference type="RefSeq" id="WP_267614235.1">
    <property type="nucleotide sequence ID" value="NZ_JAOVZQ010000001.1"/>
</dbReference>
<evidence type="ECO:0000313" key="2">
    <source>
        <dbReference type="Proteomes" id="UP001081283"/>
    </source>
</evidence>
<dbReference type="EMBL" id="JAOVZQ010000001">
    <property type="protein sequence ID" value="MCY0096407.1"/>
    <property type="molecule type" value="Genomic_DNA"/>
</dbReference>
<reference evidence="1" key="1">
    <citation type="submission" date="2022-10" db="EMBL/GenBank/DDBJ databases">
        <title>Hoeflea sp. J2-29, isolated from marine algae.</title>
        <authorList>
            <person name="Kristyanto S."/>
            <person name="Kim J.M."/>
            <person name="Jeon C.O."/>
        </authorList>
    </citation>
    <scope>NUCLEOTIDE SEQUENCE</scope>
    <source>
        <strain evidence="1">J2-29</strain>
    </source>
</reference>
<name>A0ABT3YLD5_9HYPH</name>
<proteinExistence type="predicted"/>
<evidence type="ECO:0000313" key="1">
    <source>
        <dbReference type="EMBL" id="MCY0096407.1"/>
    </source>
</evidence>
<keyword evidence="2" id="KW-1185">Reference proteome</keyword>
<dbReference type="Proteomes" id="UP001081283">
    <property type="component" value="Unassembled WGS sequence"/>
</dbReference>
<organism evidence="1 2">
    <name type="scientific">Hoeflea ulvae</name>
    <dbReference type="NCBI Taxonomy" id="2983764"/>
    <lineage>
        <taxon>Bacteria</taxon>
        <taxon>Pseudomonadati</taxon>
        <taxon>Pseudomonadota</taxon>
        <taxon>Alphaproteobacteria</taxon>
        <taxon>Hyphomicrobiales</taxon>
        <taxon>Rhizobiaceae</taxon>
        <taxon>Hoeflea</taxon>
    </lineage>
</organism>
<gene>
    <name evidence="1" type="ORF">OEG82_20680</name>
</gene>
<protein>
    <recommendedName>
        <fullName evidence="3">Arc-like DNA binding domain-containing protein</fullName>
    </recommendedName>
</protein>